<evidence type="ECO:0000313" key="2">
    <source>
        <dbReference type="Proteomes" id="UP000295645"/>
    </source>
</evidence>
<organism evidence="1 2">
    <name type="scientific">Luteibacter rhizovicinus</name>
    <dbReference type="NCBI Taxonomy" id="242606"/>
    <lineage>
        <taxon>Bacteria</taxon>
        <taxon>Pseudomonadati</taxon>
        <taxon>Pseudomonadota</taxon>
        <taxon>Gammaproteobacteria</taxon>
        <taxon>Lysobacterales</taxon>
        <taxon>Rhodanobacteraceae</taxon>
        <taxon>Luteibacter</taxon>
    </lineage>
</organism>
<dbReference type="EMBL" id="SMCS01000001">
    <property type="protein sequence ID" value="TCV97495.1"/>
    <property type="molecule type" value="Genomic_DNA"/>
</dbReference>
<sequence length="118" mass="13063">MFRLRPGQLPQERAVGRTENRIGHVQQIDAEMQALQDVAQRVAQTYAARHARLGIAQAAQPFALPPQINSLSRPAGNQAELVHQYGGIARLQRDQWPGGGQDMFENLGSRVRVGMHDS</sequence>
<name>A0A4R3YWE9_9GAMM</name>
<protein>
    <submittedName>
        <fullName evidence="1">Uncharacterized protein</fullName>
    </submittedName>
</protein>
<dbReference type="AlphaFoldDB" id="A0A4R3YWE9"/>
<gene>
    <name evidence="1" type="ORF">EC912_101510</name>
</gene>
<dbReference type="Proteomes" id="UP000295645">
    <property type="component" value="Unassembled WGS sequence"/>
</dbReference>
<proteinExistence type="predicted"/>
<reference evidence="1 2" key="1">
    <citation type="submission" date="2019-03" db="EMBL/GenBank/DDBJ databases">
        <title>Above-ground endophytic microbial communities from plants in different locations in the United States.</title>
        <authorList>
            <person name="Frank C."/>
        </authorList>
    </citation>
    <scope>NUCLEOTIDE SEQUENCE [LARGE SCALE GENOMIC DNA]</scope>
    <source>
        <strain evidence="1 2">LP_13_YM</strain>
    </source>
</reference>
<comment type="caution">
    <text evidence="1">The sequence shown here is derived from an EMBL/GenBank/DDBJ whole genome shotgun (WGS) entry which is preliminary data.</text>
</comment>
<evidence type="ECO:0000313" key="1">
    <source>
        <dbReference type="EMBL" id="TCV97495.1"/>
    </source>
</evidence>
<accession>A0A4R3YWE9</accession>
<keyword evidence="2" id="KW-1185">Reference proteome</keyword>